<keyword evidence="2" id="KW-1133">Transmembrane helix</keyword>
<proteinExistence type="predicted"/>
<keyword evidence="4" id="KW-1185">Reference proteome</keyword>
<evidence type="ECO:0000313" key="3">
    <source>
        <dbReference type="EMBL" id="PWA18562.1"/>
    </source>
</evidence>
<evidence type="ECO:0000256" key="1">
    <source>
        <dbReference type="SAM" id="MobiDB-lite"/>
    </source>
</evidence>
<reference evidence="3 4" key="1">
    <citation type="journal article" date="2018" name="G3 (Bethesda)">
        <title>A High-Quality Reference Genome for the Invasive Mosquitofish Gambusia affinis Using a Chicago Library.</title>
        <authorList>
            <person name="Hoffberg S.L."/>
            <person name="Troendle N.J."/>
            <person name="Glenn T.C."/>
            <person name="Mahmud O."/>
            <person name="Louha S."/>
            <person name="Chalopin D."/>
            <person name="Bennetzen J.L."/>
            <person name="Mauricio R."/>
        </authorList>
    </citation>
    <scope>NUCLEOTIDE SEQUENCE [LARGE SCALE GENOMIC DNA]</scope>
    <source>
        <strain evidence="3">NE01/NJP1002.9</strain>
        <tissue evidence="3">Muscle</tissue>
    </source>
</reference>
<feature type="region of interest" description="Disordered" evidence="1">
    <location>
        <begin position="60"/>
        <end position="79"/>
    </location>
</feature>
<sequence>MPAEKDRREGVDIRTGVWSDSDSEATTEAVDATGLAGIVIFGLGFSGFFVEGLGMMDSSGSSLMAPKEESEGVESESESESSILQMGRYFFLQTRLLVLQLIGFLLRKGGQSSSFMPDSVFHLKPTCSSFLRLVDGGVLAAALMTPGLMRWDWGSGGPIGRAAMMDGSAAGRSIGVLEEGKLNCVVSVCRQRSPERVQRPLLETRCCLTTPALQRLE</sequence>
<evidence type="ECO:0000313" key="4">
    <source>
        <dbReference type="Proteomes" id="UP000250572"/>
    </source>
</evidence>
<feature type="transmembrane region" description="Helical" evidence="2">
    <location>
        <begin position="29"/>
        <end position="50"/>
    </location>
</feature>
<comment type="caution">
    <text evidence="3">The sequence shown here is derived from an EMBL/GenBank/DDBJ whole genome shotgun (WGS) entry which is preliminary data.</text>
</comment>
<keyword evidence="2" id="KW-0472">Membrane</keyword>
<accession>A0A315V5M7</accession>
<gene>
    <name evidence="3" type="ORF">CCH79_00005629</name>
</gene>
<name>A0A315V5M7_GAMAF</name>
<keyword evidence="2" id="KW-0812">Transmembrane</keyword>
<evidence type="ECO:0000256" key="2">
    <source>
        <dbReference type="SAM" id="Phobius"/>
    </source>
</evidence>
<dbReference type="Proteomes" id="UP000250572">
    <property type="component" value="Unassembled WGS sequence"/>
</dbReference>
<organism evidence="3 4">
    <name type="scientific">Gambusia affinis</name>
    <name type="common">Western mosquitofish</name>
    <name type="synonym">Heterandria affinis</name>
    <dbReference type="NCBI Taxonomy" id="33528"/>
    <lineage>
        <taxon>Eukaryota</taxon>
        <taxon>Metazoa</taxon>
        <taxon>Chordata</taxon>
        <taxon>Craniata</taxon>
        <taxon>Vertebrata</taxon>
        <taxon>Euteleostomi</taxon>
        <taxon>Actinopterygii</taxon>
        <taxon>Neopterygii</taxon>
        <taxon>Teleostei</taxon>
        <taxon>Neoteleostei</taxon>
        <taxon>Acanthomorphata</taxon>
        <taxon>Ovalentaria</taxon>
        <taxon>Atherinomorphae</taxon>
        <taxon>Cyprinodontiformes</taxon>
        <taxon>Poeciliidae</taxon>
        <taxon>Poeciliinae</taxon>
        <taxon>Gambusia</taxon>
    </lineage>
</organism>
<dbReference type="AlphaFoldDB" id="A0A315V5M7"/>
<protein>
    <submittedName>
        <fullName evidence="3">Uncharacterized protein</fullName>
    </submittedName>
</protein>
<dbReference type="EMBL" id="NHOQ01002284">
    <property type="protein sequence ID" value="PWA18562.1"/>
    <property type="molecule type" value="Genomic_DNA"/>
</dbReference>